<gene>
    <name evidence="8" type="ORF">ISU10_18395</name>
</gene>
<reference evidence="8" key="1">
    <citation type="submission" date="2020-11" db="EMBL/GenBank/DDBJ databases">
        <title>Nocardioides cynanchi sp. nov., isolated from soil of rhizosphere of Cynanchum wilfordii.</title>
        <authorList>
            <person name="Lee J.-S."/>
            <person name="Suh M.K."/>
            <person name="Kim J.-S."/>
        </authorList>
    </citation>
    <scope>NUCLEOTIDE SEQUENCE</scope>
    <source>
        <strain evidence="8">KCTC 19276</strain>
    </source>
</reference>
<feature type="domain" description="RNA polymerase sigma-70 region 2" evidence="6">
    <location>
        <begin position="16"/>
        <end position="82"/>
    </location>
</feature>
<dbReference type="Proteomes" id="UP000660668">
    <property type="component" value="Unassembled WGS sequence"/>
</dbReference>
<keyword evidence="9" id="KW-1185">Reference proteome</keyword>
<dbReference type="InterPro" id="IPR013325">
    <property type="entry name" value="RNA_pol_sigma_r2"/>
</dbReference>
<keyword evidence="4" id="KW-0238">DNA-binding</keyword>
<keyword evidence="5" id="KW-0804">Transcription</keyword>
<comment type="similarity">
    <text evidence="1">Belongs to the sigma-70 factor family. ECF subfamily.</text>
</comment>
<evidence type="ECO:0000256" key="1">
    <source>
        <dbReference type="ARBA" id="ARBA00010641"/>
    </source>
</evidence>
<evidence type="ECO:0000313" key="9">
    <source>
        <dbReference type="Proteomes" id="UP000660668"/>
    </source>
</evidence>
<dbReference type="RefSeq" id="WP_194697892.1">
    <property type="nucleotide sequence ID" value="NZ_JADKPO010000031.1"/>
</dbReference>
<dbReference type="Pfam" id="PF08281">
    <property type="entry name" value="Sigma70_r4_2"/>
    <property type="match status" value="1"/>
</dbReference>
<dbReference type="NCBIfam" id="TIGR02937">
    <property type="entry name" value="sigma70-ECF"/>
    <property type="match status" value="1"/>
</dbReference>
<sequence length="173" mass="19405">MRPDLRAGPEGFEEWVNATAPRMRRLAFLLAGDPDTAADLLQSAYAKVYPRWDRVGAMASPEAYLHRVMVNLRTSWWRRHRNREYAVAEVPESAWAGTPSPTDRVVESQALLTALKAMPDKQRATVVLRYYCDLSEAETAEVMHCSLGTVKSNASRGLASLRVVLAAHHENEK</sequence>
<evidence type="ECO:0000256" key="2">
    <source>
        <dbReference type="ARBA" id="ARBA00023015"/>
    </source>
</evidence>
<dbReference type="Gene3D" id="1.10.1740.10">
    <property type="match status" value="1"/>
</dbReference>
<feature type="domain" description="RNA polymerase sigma factor 70 region 4 type 2" evidence="7">
    <location>
        <begin position="109"/>
        <end position="161"/>
    </location>
</feature>
<protein>
    <submittedName>
        <fullName evidence="8">SigE family RNA polymerase sigma factor</fullName>
    </submittedName>
</protein>
<dbReference type="InterPro" id="IPR013324">
    <property type="entry name" value="RNA_pol_sigma_r3/r4-like"/>
</dbReference>
<dbReference type="InterPro" id="IPR039425">
    <property type="entry name" value="RNA_pol_sigma-70-like"/>
</dbReference>
<dbReference type="GO" id="GO:0006352">
    <property type="term" value="P:DNA-templated transcription initiation"/>
    <property type="evidence" value="ECO:0007669"/>
    <property type="project" value="InterPro"/>
</dbReference>
<dbReference type="EMBL" id="JADKPO010000031">
    <property type="protein sequence ID" value="MBF4769744.1"/>
    <property type="molecule type" value="Genomic_DNA"/>
</dbReference>
<name>A0A930VLK3_9ACTN</name>
<evidence type="ECO:0000256" key="5">
    <source>
        <dbReference type="ARBA" id="ARBA00023163"/>
    </source>
</evidence>
<dbReference type="SUPFAM" id="SSF88946">
    <property type="entry name" value="Sigma2 domain of RNA polymerase sigma factors"/>
    <property type="match status" value="1"/>
</dbReference>
<proteinExistence type="inferred from homology"/>
<dbReference type="InterPro" id="IPR014284">
    <property type="entry name" value="RNA_pol_sigma-70_dom"/>
</dbReference>
<dbReference type="GO" id="GO:0003677">
    <property type="term" value="F:DNA binding"/>
    <property type="evidence" value="ECO:0007669"/>
    <property type="project" value="UniProtKB-KW"/>
</dbReference>
<dbReference type="Pfam" id="PF04542">
    <property type="entry name" value="Sigma70_r2"/>
    <property type="match status" value="1"/>
</dbReference>
<accession>A0A930VLK3</accession>
<comment type="caution">
    <text evidence="8">The sequence shown here is derived from an EMBL/GenBank/DDBJ whole genome shotgun (WGS) entry which is preliminary data.</text>
</comment>
<dbReference type="InterPro" id="IPR007627">
    <property type="entry name" value="RNA_pol_sigma70_r2"/>
</dbReference>
<organism evidence="8 9">
    <name type="scientific">Nocardioides agariphilus</name>
    <dbReference type="NCBI Taxonomy" id="433664"/>
    <lineage>
        <taxon>Bacteria</taxon>
        <taxon>Bacillati</taxon>
        <taxon>Actinomycetota</taxon>
        <taxon>Actinomycetes</taxon>
        <taxon>Propionibacteriales</taxon>
        <taxon>Nocardioidaceae</taxon>
        <taxon>Nocardioides</taxon>
    </lineage>
</organism>
<dbReference type="NCBIfam" id="TIGR02983">
    <property type="entry name" value="SigE-fam_strep"/>
    <property type="match status" value="1"/>
</dbReference>
<dbReference type="GO" id="GO:0016987">
    <property type="term" value="F:sigma factor activity"/>
    <property type="evidence" value="ECO:0007669"/>
    <property type="project" value="UniProtKB-KW"/>
</dbReference>
<dbReference type="CDD" id="cd06171">
    <property type="entry name" value="Sigma70_r4"/>
    <property type="match status" value="1"/>
</dbReference>
<dbReference type="AlphaFoldDB" id="A0A930VLK3"/>
<evidence type="ECO:0000259" key="7">
    <source>
        <dbReference type="Pfam" id="PF08281"/>
    </source>
</evidence>
<evidence type="ECO:0000256" key="4">
    <source>
        <dbReference type="ARBA" id="ARBA00023125"/>
    </source>
</evidence>
<dbReference type="InterPro" id="IPR036388">
    <property type="entry name" value="WH-like_DNA-bd_sf"/>
</dbReference>
<keyword evidence="2" id="KW-0805">Transcription regulation</keyword>
<dbReference type="PANTHER" id="PTHR43133">
    <property type="entry name" value="RNA POLYMERASE ECF-TYPE SIGMA FACTO"/>
    <property type="match status" value="1"/>
</dbReference>
<dbReference type="Gene3D" id="1.10.10.10">
    <property type="entry name" value="Winged helix-like DNA-binding domain superfamily/Winged helix DNA-binding domain"/>
    <property type="match status" value="1"/>
</dbReference>
<dbReference type="InterPro" id="IPR013249">
    <property type="entry name" value="RNA_pol_sigma70_r4_t2"/>
</dbReference>
<evidence type="ECO:0000313" key="8">
    <source>
        <dbReference type="EMBL" id="MBF4769744.1"/>
    </source>
</evidence>
<dbReference type="PANTHER" id="PTHR43133:SF50">
    <property type="entry name" value="ECF RNA POLYMERASE SIGMA FACTOR SIGM"/>
    <property type="match status" value="1"/>
</dbReference>
<evidence type="ECO:0000256" key="3">
    <source>
        <dbReference type="ARBA" id="ARBA00023082"/>
    </source>
</evidence>
<keyword evidence="3" id="KW-0731">Sigma factor</keyword>
<evidence type="ECO:0000259" key="6">
    <source>
        <dbReference type="Pfam" id="PF04542"/>
    </source>
</evidence>
<dbReference type="InterPro" id="IPR014325">
    <property type="entry name" value="RNA_pol_sigma-E_actinobac"/>
</dbReference>
<dbReference type="SUPFAM" id="SSF88659">
    <property type="entry name" value="Sigma3 and sigma4 domains of RNA polymerase sigma factors"/>
    <property type="match status" value="1"/>
</dbReference>